<sequence length="465" mass="50307">MATGHGNDPSSHMTCLFLDWDGTLATTDTLARIARIGYDHQGQKYDAKQPEDEDEFLGIYPPGYETSSSSSSNPLQTKGVPGPTAPTIAAEPTSSAPGRPSWPAISNAYMADLNHFTKRENRKKRERKPNSSAELSDTSLAEILSFQQRTREIEERSTRRLEKWGIWKGITDYEIDAAAKDAIDSGEIALRNGWEDAIRQAVEPSSSSASGGQNNGTSHQGKAAIVSVGWSIRFIRQCLAQGEKHDKQKSSGVTASMDIAANEIDGATGHMSRYFDEVKSPNPRRNLARSGGIWTGEDKWRIVREFVRTAAAADAQGTDTDSNNIDSRTQSSSSSNNSGGGKKGGRKIKSIYVGDSTGDLECLVGCDVGICVRDVEGQDESKILRSSQRSLAETCDRLGIHVKWVGHWRKDGNGGAPSGDGNGTGGGGDDVDDIIPELEAKMLAKGKILWWARDFNEIVQSGILD</sequence>
<evidence type="ECO:0000256" key="1">
    <source>
        <dbReference type="SAM" id="MobiDB-lite"/>
    </source>
</evidence>
<feature type="compositionally biased region" description="Gly residues" evidence="1">
    <location>
        <begin position="413"/>
        <end position="428"/>
    </location>
</feature>
<dbReference type="Proteomes" id="UP000076632">
    <property type="component" value="Unassembled WGS sequence"/>
</dbReference>
<organism evidence="2 3">
    <name type="scientific">Xylona heveae (strain CBS 132557 / TC161)</name>
    <dbReference type="NCBI Taxonomy" id="1328760"/>
    <lineage>
        <taxon>Eukaryota</taxon>
        <taxon>Fungi</taxon>
        <taxon>Dikarya</taxon>
        <taxon>Ascomycota</taxon>
        <taxon>Pezizomycotina</taxon>
        <taxon>Xylonomycetes</taxon>
        <taxon>Xylonales</taxon>
        <taxon>Xylonaceae</taxon>
        <taxon>Xylona</taxon>
    </lineage>
</organism>
<feature type="compositionally biased region" description="Basic and acidic residues" evidence="1">
    <location>
        <begin position="41"/>
        <end position="50"/>
    </location>
</feature>
<protein>
    <recommendedName>
        <fullName evidence="4">HAD-like protein</fullName>
    </recommendedName>
</protein>
<dbReference type="PANTHER" id="PTHR28181:SF1">
    <property type="entry name" value="COLD TOLERANCE PROTEIN 1"/>
    <property type="match status" value="1"/>
</dbReference>
<name>A0A165IAJ3_XYLHT</name>
<dbReference type="Gene3D" id="3.40.50.1000">
    <property type="entry name" value="HAD superfamily/HAD-like"/>
    <property type="match status" value="1"/>
</dbReference>
<proteinExistence type="predicted"/>
<feature type="compositionally biased region" description="Low complexity" evidence="1">
    <location>
        <begin position="205"/>
        <end position="218"/>
    </location>
</feature>
<dbReference type="PANTHER" id="PTHR28181">
    <property type="entry name" value="UPF0655 PROTEIN YCR015C"/>
    <property type="match status" value="1"/>
</dbReference>
<dbReference type="RefSeq" id="XP_018190180.1">
    <property type="nucleotide sequence ID" value="XM_018330942.1"/>
</dbReference>
<feature type="region of interest" description="Disordered" evidence="1">
    <location>
        <begin position="313"/>
        <end position="347"/>
    </location>
</feature>
<feature type="region of interest" description="Disordered" evidence="1">
    <location>
        <begin position="201"/>
        <end position="220"/>
    </location>
</feature>
<dbReference type="InParanoid" id="A0A165IAJ3"/>
<keyword evidence="3" id="KW-1185">Reference proteome</keyword>
<evidence type="ECO:0000313" key="3">
    <source>
        <dbReference type="Proteomes" id="UP000076632"/>
    </source>
</evidence>
<evidence type="ECO:0000313" key="2">
    <source>
        <dbReference type="EMBL" id="KZF24625.1"/>
    </source>
</evidence>
<accession>A0A165IAJ3</accession>
<gene>
    <name evidence="2" type="ORF">L228DRAFT_237539</name>
</gene>
<reference evidence="2 3" key="1">
    <citation type="journal article" date="2016" name="Fungal Biol.">
        <title>The genome of Xylona heveae provides a window into fungal endophytism.</title>
        <authorList>
            <person name="Gazis R."/>
            <person name="Kuo A."/>
            <person name="Riley R."/>
            <person name="LaButti K."/>
            <person name="Lipzen A."/>
            <person name="Lin J."/>
            <person name="Amirebrahimi M."/>
            <person name="Hesse C.N."/>
            <person name="Spatafora J.W."/>
            <person name="Henrissat B."/>
            <person name="Hainaut M."/>
            <person name="Grigoriev I.V."/>
            <person name="Hibbett D.S."/>
        </authorList>
    </citation>
    <scope>NUCLEOTIDE SEQUENCE [LARGE SCALE GENOMIC DNA]</scope>
    <source>
        <strain evidence="2 3">TC161</strain>
    </source>
</reference>
<dbReference type="AlphaFoldDB" id="A0A165IAJ3"/>
<dbReference type="GeneID" id="28896079"/>
<feature type="compositionally biased region" description="Low complexity" evidence="1">
    <location>
        <begin position="313"/>
        <end position="337"/>
    </location>
</feature>
<evidence type="ECO:0008006" key="4">
    <source>
        <dbReference type="Google" id="ProtNLM"/>
    </source>
</evidence>
<dbReference type="OrthoDB" id="10255128at2759"/>
<feature type="region of interest" description="Disordered" evidence="1">
    <location>
        <begin position="117"/>
        <end position="136"/>
    </location>
</feature>
<feature type="region of interest" description="Disordered" evidence="1">
    <location>
        <begin position="409"/>
        <end position="430"/>
    </location>
</feature>
<dbReference type="InterPro" id="IPR023214">
    <property type="entry name" value="HAD_sf"/>
</dbReference>
<dbReference type="EMBL" id="KV407456">
    <property type="protein sequence ID" value="KZF24625.1"/>
    <property type="molecule type" value="Genomic_DNA"/>
</dbReference>
<dbReference type="InterPro" id="IPR050849">
    <property type="entry name" value="HAD-like_hydrolase_phosphatase"/>
</dbReference>
<feature type="region of interest" description="Disordered" evidence="1">
    <location>
        <begin position="41"/>
        <end position="104"/>
    </location>
</feature>